<name>A0ACC1A0C8_9ROSI</name>
<evidence type="ECO:0000313" key="2">
    <source>
        <dbReference type="Proteomes" id="UP001164250"/>
    </source>
</evidence>
<keyword evidence="2" id="KW-1185">Reference proteome</keyword>
<reference evidence="2" key="1">
    <citation type="journal article" date="2023" name="G3 (Bethesda)">
        <title>Genome assembly and association tests identify interacting loci associated with vigor, precocity, and sex in interspecific pistachio rootstocks.</title>
        <authorList>
            <person name="Palmer W."/>
            <person name="Jacygrad E."/>
            <person name="Sagayaradj S."/>
            <person name="Cavanaugh K."/>
            <person name="Han R."/>
            <person name="Bertier L."/>
            <person name="Beede B."/>
            <person name="Kafkas S."/>
            <person name="Golino D."/>
            <person name="Preece J."/>
            <person name="Michelmore R."/>
        </authorList>
    </citation>
    <scope>NUCLEOTIDE SEQUENCE [LARGE SCALE GENOMIC DNA]</scope>
</reference>
<comment type="caution">
    <text evidence="1">The sequence shown here is derived from an EMBL/GenBank/DDBJ whole genome shotgun (WGS) entry which is preliminary data.</text>
</comment>
<sequence length="152" mass="17425">MMTSQLIENHRDAAEIYHGEALCKQKICELLEELCLPKGLFPTEIVEFGCNRSSGFAWAKHKKQVQHKFKSINKNVSYDIEVAAYFEKRRLRNVTGVKSKELLLWPWITISSIFIEDPSSGKITFQVSNGMSRMLPTSAFELEENKVLGQEN</sequence>
<dbReference type="Proteomes" id="UP001164250">
    <property type="component" value="Chromosome 12"/>
</dbReference>
<evidence type="ECO:0000313" key="1">
    <source>
        <dbReference type="EMBL" id="KAJ0080900.1"/>
    </source>
</evidence>
<dbReference type="EMBL" id="CM047908">
    <property type="protein sequence ID" value="KAJ0080900.1"/>
    <property type="molecule type" value="Genomic_DNA"/>
</dbReference>
<proteinExistence type="predicted"/>
<organism evidence="1 2">
    <name type="scientific">Pistacia atlantica</name>
    <dbReference type="NCBI Taxonomy" id="434234"/>
    <lineage>
        <taxon>Eukaryota</taxon>
        <taxon>Viridiplantae</taxon>
        <taxon>Streptophyta</taxon>
        <taxon>Embryophyta</taxon>
        <taxon>Tracheophyta</taxon>
        <taxon>Spermatophyta</taxon>
        <taxon>Magnoliopsida</taxon>
        <taxon>eudicotyledons</taxon>
        <taxon>Gunneridae</taxon>
        <taxon>Pentapetalae</taxon>
        <taxon>rosids</taxon>
        <taxon>malvids</taxon>
        <taxon>Sapindales</taxon>
        <taxon>Anacardiaceae</taxon>
        <taxon>Pistacia</taxon>
    </lineage>
</organism>
<protein>
    <submittedName>
        <fullName evidence="1">Uncharacterized protein</fullName>
    </submittedName>
</protein>
<accession>A0ACC1A0C8</accession>
<gene>
    <name evidence="1" type="ORF">Patl1_10067</name>
</gene>